<evidence type="ECO:0000256" key="1">
    <source>
        <dbReference type="SAM" id="MobiDB-lite"/>
    </source>
</evidence>
<dbReference type="OrthoDB" id="122798at2759"/>
<dbReference type="InterPro" id="IPR036397">
    <property type="entry name" value="RNaseH_sf"/>
</dbReference>
<sequence length="235" mass="26080">MFLCAVTRPRGDWDSKIGLWPIVETCVTQRASCNRAAGVEELRSVAISREVSRQLLLEKVIPAIKAKWPQEKKAVLIKLQQDNARTHVDENDPIVLAVGCNQGFFSSIQSLQSRTRLGTTEDLIAEVTQAFEAMTTDTPNKTFLTLQMVMTQIMNHGGRNDFRLGHMHKDKLTNAGTLPISLPCDSQTLVSAHFDMDRLSALDTPSPPAQPLLVPPLHDEMPPPSPSELDPFLFL</sequence>
<comment type="caution">
    <text evidence="2">The sequence shown here is derived from an EMBL/GenBank/DDBJ whole genome shotgun (WGS) entry which is preliminary data.</text>
</comment>
<dbReference type="Gene3D" id="3.30.420.10">
    <property type="entry name" value="Ribonuclease H-like superfamily/Ribonuclease H"/>
    <property type="match status" value="1"/>
</dbReference>
<dbReference type="PANTHER" id="PTHR47169">
    <property type="entry name" value="OS01G0541250 PROTEIN"/>
    <property type="match status" value="1"/>
</dbReference>
<dbReference type="Proteomes" id="UP000028582">
    <property type="component" value="Unassembled WGS sequence"/>
</dbReference>
<reference evidence="2 3" key="1">
    <citation type="submission" date="2013-11" db="EMBL/GenBank/DDBJ databases">
        <title>The Genome Sequence of Phytophthora parasitica P1976.</title>
        <authorList>
            <consortium name="The Broad Institute Genomics Platform"/>
            <person name="Russ C."/>
            <person name="Tyler B."/>
            <person name="Panabieres F."/>
            <person name="Shan W."/>
            <person name="Tripathy S."/>
            <person name="Grunwald N."/>
            <person name="Machado M."/>
            <person name="Johnson C.S."/>
            <person name="Walker B."/>
            <person name="Young S."/>
            <person name="Zeng Q."/>
            <person name="Gargeya S."/>
            <person name="Fitzgerald M."/>
            <person name="Haas B."/>
            <person name="Abouelleil A."/>
            <person name="Allen A.W."/>
            <person name="Alvarado L."/>
            <person name="Arachchi H.M."/>
            <person name="Berlin A.M."/>
            <person name="Chapman S.B."/>
            <person name="Gainer-Dewar J."/>
            <person name="Goldberg J."/>
            <person name="Griggs A."/>
            <person name="Gujja S."/>
            <person name="Hansen M."/>
            <person name="Howarth C."/>
            <person name="Imamovic A."/>
            <person name="Ireland A."/>
            <person name="Larimer J."/>
            <person name="McCowan C."/>
            <person name="Murphy C."/>
            <person name="Pearson M."/>
            <person name="Poon T.W."/>
            <person name="Priest M."/>
            <person name="Roberts A."/>
            <person name="Saif S."/>
            <person name="Shea T."/>
            <person name="Sisk P."/>
            <person name="Sykes S."/>
            <person name="Wortman J."/>
            <person name="Nusbaum C."/>
            <person name="Birren B."/>
        </authorList>
    </citation>
    <scope>NUCLEOTIDE SEQUENCE [LARGE SCALE GENOMIC DNA]</scope>
    <source>
        <strain evidence="2 3">P1976</strain>
    </source>
</reference>
<organism evidence="2 3">
    <name type="scientific">Phytophthora nicotianae P1976</name>
    <dbReference type="NCBI Taxonomy" id="1317066"/>
    <lineage>
        <taxon>Eukaryota</taxon>
        <taxon>Sar</taxon>
        <taxon>Stramenopiles</taxon>
        <taxon>Oomycota</taxon>
        <taxon>Peronosporomycetes</taxon>
        <taxon>Peronosporales</taxon>
        <taxon>Peronosporaceae</taxon>
        <taxon>Phytophthora</taxon>
    </lineage>
</organism>
<feature type="compositionally biased region" description="Pro residues" evidence="1">
    <location>
        <begin position="205"/>
        <end position="214"/>
    </location>
</feature>
<evidence type="ECO:0000313" key="3">
    <source>
        <dbReference type="Proteomes" id="UP000028582"/>
    </source>
</evidence>
<evidence type="ECO:0000313" key="2">
    <source>
        <dbReference type="EMBL" id="ETO76635.1"/>
    </source>
</evidence>
<feature type="region of interest" description="Disordered" evidence="1">
    <location>
        <begin position="200"/>
        <end position="235"/>
    </location>
</feature>
<accession>A0A081ACM4</accession>
<dbReference type="EMBL" id="ANJA01001517">
    <property type="protein sequence ID" value="ETO76635.1"/>
    <property type="molecule type" value="Genomic_DNA"/>
</dbReference>
<protein>
    <submittedName>
        <fullName evidence="2">Uncharacterized protein</fullName>
    </submittedName>
</protein>
<name>A0A081ACM4_PHYNI</name>
<gene>
    <name evidence="2" type="ORF">F444_08007</name>
</gene>
<proteinExistence type="predicted"/>
<dbReference type="GO" id="GO:0003676">
    <property type="term" value="F:nucleic acid binding"/>
    <property type="evidence" value="ECO:0007669"/>
    <property type="project" value="InterPro"/>
</dbReference>
<dbReference type="AlphaFoldDB" id="A0A081ACM4"/>